<evidence type="ECO:0000256" key="1">
    <source>
        <dbReference type="SAM" id="MobiDB-lite"/>
    </source>
</evidence>
<evidence type="ECO:0000313" key="3">
    <source>
        <dbReference type="EMBL" id="CRH06364.1"/>
    </source>
</evidence>
<feature type="region of interest" description="Disordered" evidence="1">
    <location>
        <begin position="201"/>
        <end position="223"/>
    </location>
</feature>
<dbReference type="AlphaFoldDB" id="A0A1S7LJM6"/>
<reference evidence="3" key="1">
    <citation type="submission" date="2015-04" db="EMBL/GenBank/DDBJ databases">
        <authorList>
            <person name="Syromyatnikov M.Y."/>
            <person name="Popov V.N."/>
        </authorList>
    </citation>
    <scope>NUCLEOTIDE SEQUENCE</scope>
    <source>
        <strain evidence="3">MO-1</strain>
    </source>
</reference>
<feature type="signal peptide" evidence="2">
    <location>
        <begin position="1"/>
        <end position="23"/>
    </location>
</feature>
<accession>A0A1S7LJM6</accession>
<feature type="chain" id="PRO_5013317915" evidence="2">
    <location>
        <begin position="24"/>
        <end position="223"/>
    </location>
</feature>
<protein>
    <submittedName>
        <fullName evidence="3">Uncharacterized protein</fullName>
    </submittedName>
</protein>
<dbReference type="EMBL" id="LO017727">
    <property type="protein sequence ID" value="CRH06364.1"/>
    <property type="molecule type" value="Genomic_DNA"/>
</dbReference>
<keyword evidence="2" id="KW-0732">Signal</keyword>
<name>A0A1S7LJM6_MAGMO</name>
<sequence>MLKTRLAVAALALITALPSLAQAASFDRALDVYQGFNFRKDKTTSVGCITKLKVGTVELKADLHIKNPKNPRQDGRCVAILSSQSWGLGANDAIYTNGQVSETNRQEIQTMLYNDLSGVSVEYQAYLFEYDPRTKKYFTSFHSEGQDLCGMLEKQGPNIALDVATRASTEVEYPENYAFFIGIKPIRSTQHITLQASETKKMAKQWGKGRGKNSCSSKNKRRR</sequence>
<gene>
    <name evidence="3" type="ORF">MAGMO_2198</name>
</gene>
<proteinExistence type="predicted"/>
<organism evidence="3">
    <name type="scientific">Magnetococcus massalia (strain MO-1)</name>
    <dbReference type="NCBI Taxonomy" id="451514"/>
    <lineage>
        <taxon>Bacteria</taxon>
        <taxon>Pseudomonadati</taxon>
        <taxon>Pseudomonadota</taxon>
        <taxon>Magnetococcia</taxon>
        <taxon>Magnetococcales</taxon>
        <taxon>Magnetococcaceae</taxon>
        <taxon>Magnetococcus</taxon>
    </lineage>
</organism>
<evidence type="ECO:0000256" key="2">
    <source>
        <dbReference type="SAM" id="SignalP"/>
    </source>
</evidence>